<keyword evidence="2" id="KW-0732">Signal</keyword>
<evidence type="ECO:0000256" key="2">
    <source>
        <dbReference type="SAM" id="SignalP"/>
    </source>
</evidence>
<evidence type="ECO:0000313" key="3">
    <source>
        <dbReference type="EMBL" id="KAH0958209.1"/>
    </source>
</evidence>
<dbReference type="OrthoDB" id="4926356at2759"/>
<reference evidence="3" key="1">
    <citation type="submission" date="2021-09" db="EMBL/GenBank/DDBJ databases">
        <title>A high-quality genome of the endoparasitic fungus Hirsutella rhossiliensis with a comparison of Hirsutella genomes reveals transposable elements contributing to genome size variation.</title>
        <authorList>
            <person name="Lin R."/>
            <person name="Jiao Y."/>
            <person name="Sun X."/>
            <person name="Ling J."/>
            <person name="Xie B."/>
            <person name="Cheng X."/>
        </authorList>
    </citation>
    <scope>NUCLEOTIDE SEQUENCE</scope>
    <source>
        <strain evidence="3">HR02</strain>
    </source>
</reference>
<comment type="caution">
    <text evidence="3">The sequence shown here is derived from an EMBL/GenBank/DDBJ whole genome shotgun (WGS) entry which is preliminary data.</text>
</comment>
<feature type="chain" id="PRO_5040288585" evidence="2">
    <location>
        <begin position="26"/>
        <end position="134"/>
    </location>
</feature>
<dbReference type="RefSeq" id="XP_044715723.1">
    <property type="nucleotide sequence ID" value="XM_044868981.1"/>
</dbReference>
<protein>
    <submittedName>
        <fullName evidence="3">Uncharacterized protein</fullName>
    </submittedName>
</protein>
<feature type="transmembrane region" description="Helical" evidence="1">
    <location>
        <begin position="35"/>
        <end position="63"/>
    </location>
</feature>
<dbReference type="AlphaFoldDB" id="A0A9P8MNE5"/>
<gene>
    <name evidence="3" type="ORF">HRG_10510</name>
</gene>
<evidence type="ECO:0000313" key="4">
    <source>
        <dbReference type="Proteomes" id="UP000824596"/>
    </source>
</evidence>
<keyword evidence="4" id="KW-1185">Reference proteome</keyword>
<keyword evidence="1" id="KW-0472">Membrane</keyword>
<feature type="signal peptide" evidence="2">
    <location>
        <begin position="1"/>
        <end position="25"/>
    </location>
</feature>
<sequence>MILLTVVFILATVVSFLAMLATACAVVVPNNKIVIVANALLAGTAGALVTGGFIGSYIITIVASNRLNRMFEDFKIASQLGPQFLGLGIAATLLSLGAAGIWGIVFVVQFRGTLLVLFKTVFARSRPTADTKVY</sequence>
<accession>A0A9P8MNE5</accession>
<keyword evidence="1" id="KW-1133">Transmembrane helix</keyword>
<dbReference type="EMBL" id="JAIZPD010000016">
    <property type="protein sequence ID" value="KAH0958209.1"/>
    <property type="molecule type" value="Genomic_DNA"/>
</dbReference>
<organism evidence="3 4">
    <name type="scientific">Hirsutella rhossiliensis</name>
    <dbReference type="NCBI Taxonomy" id="111463"/>
    <lineage>
        <taxon>Eukaryota</taxon>
        <taxon>Fungi</taxon>
        <taxon>Dikarya</taxon>
        <taxon>Ascomycota</taxon>
        <taxon>Pezizomycotina</taxon>
        <taxon>Sordariomycetes</taxon>
        <taxon>Hypocreomycetidae</taxon>
        <taxon>Hypocreales</taxon>
        <taxon>Ophiocordycipitaceae</taxon>
        <taxon>Hirsutella</taxon>
    </lineage>
</organism>
<proteinExistence type="predicted"/>
<dbReference type="GeneID" id="68359639"/>
<keyword evidence="1" id="KW-0812">Transmembrane</keyword>
<feature type="transmembrane region" description="Helical" evidence="1">
    <location>
        <begin position="84"/>
        <end position="108"/>
    </location>
</feature>
<name>A0A9P8MNE5_9HYPO</name>
<evidence type="ECO:0000256" key="1">
    <source>
        <dbReference type="SAM" id="Phobius"/>
    </source>
</evidence>
<dbReference type="Proteomes" id="UP000824596">
    <property type="component" value="Unassembled WGS sequence"/>
</dbReference>